<proteinExistence type="predicted"/>
<comment type="caution">
    <text evidence="2">The sequence shown here is derived from an EMBL/GenBank/DDBJ whole genome shotgun (WGS) entry which is preliminary data.</text>
</comment>
<evidence type="ECO:0000313" key="2">
    <source>
        <dbReference type="EMBL" id="PKZ69255.1"/>
    </source>
</evidence>
<accession>A0A2I1RJF4</accession>
<name>A0A2I1RJF4_FAUOS</name>
<dbReference type="SMART" id="SM01252">
    <property type="entry name" value="KilA-N"/>
    <property type="match status" value="1"/>
</dbReference>
<reference evidence="2 3" key="1">
    <citation type="submission" date="2017-12" db="EMBL/GenBank/DDBJ databases">
        <title>Phylogenetic diversity of female urinary microbiome.</title>
        <authorList>
            <person name="Thomas-White K."/>
            <person name="Wolfe A.J."/>
        </authorList>
    </citation>
    <scope>NUCLEOTIDE SEQUENCE [LARGE SCALE GENOMIC DNA]</scope>
    <source>
        <strain evidence="2 3">UMB0416</strain>
    </source>
</reference>
<dbReference type="AlphaFoldDB" id="A0A2I1RJF4"/>
<sequence length="222" mass="25674">MNQLITFDPQAIKQLDGLYCLNDLHRLSGGKDKDKPHRFLRLDKTQNLIKAMQERQKLTVGKEMGYQQKPVIKTIQGGAMQGTYGSKKLVYAYAMWIDPYFYDVVLEVFDRAVTAYQTHTDELNAQIIELRTGKQCTSLAGHILCVVGKHQMPRVQKRIDYLLSQIQLPLPFWGVRAMNKQARKTGKDKGRKALYFSKWYYTSTHRQKANKRQAMSNGRLSK</sequence>
<dbReference type="InterPro" id="IPR018004">
    <property type="entry name" value="KilA/APSES_HTH"/>
</dbReference>
<gene>
    <name evidence="2" type="ORF">CYJ96_03750</name>
</gene>
<dbReference type="Pfam" id="PF04383">
    <property type="entry name" value="KilA-N"/>
    <property type="match status" value="1"/>
</dbReference>
<organism evidence="2 3">
    <name type="scientific">Faucicola osloensis</name>
    <name type="common">Moraxella osloensis</name>
    <dbReference type="NCBI Taxonomy" id="34062"/>
    <lineage>
        <taxon>Bacteria</taxon>
        <taxon>Pseudomonadati</taxon>
        <taxon>Pseudomonadota</taxon>
        <taxon>Gammaproteobacteria</taxon>
        <taxon>Moraxellales</taxon>
        <taxon>Moraxellaceae</taxon>
        <taxon>Faucicola</taxon>
    </lineage>
</organism>
<dbReference type="Proteomes" id="UP000234914">
    <property type="component" value="Unassembled WGS sequence"/>
</dbReference>
<dbReference type="EMBL" id="PKJS01000004">
    <property type="protein sequence ID" value="PKZ69255.1"/>
    <property type="molecule type" value="Genomic_DNA"/>
</dbReference>
<feature type="domain" description="KilA-N" evidence="1">
    <location>
        <begin position="1"/>
        <end position="112"/>
    </location>
</feature>
<dbReference type="InterPro" id="IPR017880">
    <property type="entry name" value="KilA_N"/>
</dbReference>
<evidence type="ECO:0000259" key="1">
    <source>
        <dbReference type="PROSITE" id="PS51301"/>
    </source>
</evidence>
<protein>
    <recommendedName>
        <fullName evidence="1">KilA-N domain-containing protein</fullName>
    </recommendedName>
</protein>
<dbReference type="PROSITE" id="PS51301">
    <property type="entry name" value="KILA_N"/>
    <property type="match status" value="1"/>
</dbReference>
<evidence type="ECO:0000313" key="3">
    <source>
        <dbReference type="Proteomes" id="UP000234914"/>
    </source>
</evidence>
<dbReference type="RefSeq" id="WP_101963982.1">
    <property type="nucleotide sequence ID" value="NZ_JAHXPO010000011.1"/>
</dbReference>